<dbReference type="NCBIfam" id="TIGR01371">
    <property type="entry name" value="met_syn_B12ind"/>
    <property type="match status" value="1"/>
</dbReference>
<feature type="binding site" evidence="11">
    <location>
        <position position="472"/>
    </location>
    <ligand>
        <name>L-methionine</name>
        <dbReference type="ChEBI" id="CHEBI:57844"/>
    </ligand>
</feature>
<comment type="caution">
    <text evidence="11">Lacks conserved residue(s) required for the propagation of feature annotation.</text>
</comment>
<evidence type="ECO:0000256" key="6">
    <source>
        <dbReference type="ARBA" id="ARBA00022679"/>
    </source>
</evidence>
<evidence type="ECO:0000256" key="11">
    <source>
        <dbReference type="HAMAP-Rule" id="MF_00172"/>
    </source>
</evidence>
<dbReference type="SUPFAM" id="SSF51726">
    <property type="entry name" value="UROD/MetE-like"/>
    <property type="match status" value="2"/>
</dbReference>
<dbReference type="Pfam" id="PF01717">
    <property type="entry name" value="Meth_synt_2"/>
    <property type="match status" value="1"/>
</dbReference>
<dbReference type="Pfam" id="PF08267">
    <property type="entry name" value="Meth_synt_1"/>
    <property type="match status" value="1"/>
</dbReference>
<accession>A0ABV4QFU4</accession>
<protein>
    <recommendedName>
        <fullName evidence="11">5-methyltetrahydropteroyltriglutamate--homocysteine methyltransferase</fullName>
        <ecNumber evidence="11">2.1.1.14</ecNumber>
    </recommendedName>
    <alternativeName>
        <fullName evidence="11">Cobalamin-independent methionine synthase</fullName>
    </alternativeName>
    <alternativeName>
        <fullName evidence="11">Methionine synthase, vitamin-B12 independent isozyme</fullName>
    </alternativeName>
</protein>
<keyword evidence="10 11" id="KW-0486">Methionine biosynthesis</keyword>
<comment type="pathway">
    <text evidence="2 11">Amino-acid biosynthesis; L-methionine biosynthesis via de novo pathway; L-methionine from L-homocysteine (MetE route): step 1/1.</text>
</comment>
<sequence length="745" mass="80988">MNTTILGYPRIGPGRELKFATEDYWSGRADEHALAKTGAELRAAVWTALRDAGIDGIPSNTFSFYDQMLDTSVMVDAVPERYRHLTGFDRYFAMARGVQDVPPLEMTKWFDTNYHYIVPELGPDTRFRLADGAAAKPLAEYREAKALGIETRPVLVGPLTYLLLAKPAGPVDPLELLDGLVDVYAEVLERLAGSGARWVQLDEPVLVADRTPAEIDALTHAYRRLGQLTSRPRLMVATYFGTIGADALRVLARSRVEAVGLDFVAGPGTVEVLASVGGLPRKTLVAGVVDGRNVWRTDAGKALSACASVLGLVDRVVVGTSCSLMHVPLDLDQEDALDPAVRGRLAFARQKVAEVVALGRALGEGVPVPESAPLPEAGVDPAVRERLGSAGDARRGDRAVRFAAQRDALGLPDLATTTIGSFPQTPEIRRVRADRRAGRIGEAAYVAAMKDEIARVIALQEDLGLDVLVHGEPERNDMVQYFAEQLDGFAATEHGWVQSYGSRYVRPPILHSDVARPRPMTVEWAAYAQSLTDKPVKGMLTGPVTMLAWSFVRDDQPLAETARQVALALRDEIADLEDAGIRVIQVDEPALRELLPLRDADRPAYLDWAVGAFRLATSAVKDTTQIHTHMCYSEFGEIIGAIGALDADVTSVEAARSHMELVGDLRAAGYGNGIGPGVYDIHSPRVPAAEEMEANLRRALRAVEPERLWVNPDCGLKTRAYPETEAALRNLVTAARRVRGELTRD</sequence>
<keyword evidence="4 11" id="KW-0489">Methyltransferase</keyword>
<dbReference type="EMBL" id="JAXCEI010000009">
    <property type="protein sequence ID" value="MFA1541422.1"/>
    <property type="molecule type" value="Genomic_DNA"/>
</dbReference>
<feature type="binding site" evidence="11">
    <location>
        <position position="593"/>
    </location>
    <ligand>
        <name>5-methyltetrahydropteroyltri-L-glutamate</name>
        <dbReference type="ChEBI" id="CHEBI:58207"/>
    </ligand>
</feature>
<feature type="binding site" evidence="11">
    <location>
        <position position="631"/>
    </location>
    <ligand>
        <name>Zn(2+)</name>
        <dbReference type="ChEBI" id="CHEBI:29105"/>
        <note>catalytic</note>
    </ligand>
</feature>
<feature type="binding site" evidence="11">
    <location>
        <position position="587"/>
    </location>
    <ligand>
        <name>L-methionine</name>
        <dbReference type="ChEBI" id="CHEBI:57844"/>
    </ligand>
</feature>
<evidence type="ECO:0000256" key="7">
    <source>
        <dbReference type="ARBA" id="ARBA00022723"/>
    </source>
</evidence>
<keyword evidence="15" id="KW-1185">Reference proteome</keyword>
<dbReference type="PIRSF" id="PIRSF000382">
    <property type="entry name" value="MeTrfase_B12_ind"/>
    <property type="match status" value="1"/>
</dbReference>
<dbReference type="InterPro" id="IPR002629">
    <property type="entry name" value="Met_Synth_C/arc"/>
</dbReference>
<gene>
    <name evidence="11 14" type="primary">metE</name>
    <name evidence="14" type="ORF">SM611_21050</name>
</gene>
<feature type="active site" description="Proton donor" evidence="11">
    <location>
        <position position="682"/>
    </location>
</feature>
<evidence type="ECO:0000256" key="10">
    <source>
        <dbReference type="ARBA" id="ARBA00023167"/>
    </source>
</evidence>
<evidence type="ECO:0000256" key="3">
    <source>
        <dbReference type="ARBA" id="ARBA00009553"/>
    </source>
</evidence>
<dbReference type="Gene3D" id="3.20.20.210">
    <property type="match status" value="2"/>
</dbReference>
<comment type="similarity">
    <text evidence="3 11">Belongs to the vitamin-B12 independent methionine synthase family.</text>
</comment>
<organism evidence="14 15">
    <name type="scientific">Actinomadura monticuli</name>
    <dbReference type="NCBI Taxonomy" id="3097367"/>
    <lineage>
        <taxon>Bacteria</taxon>
        <taxon>Bacillati</taxon>
        <taxon>Actinomycetota</taxon>
        <taxon>Actinomycetes</taxon>
        <taxon>Streptosporangiales</taxon>
        <taxon>Thermomonosporaceae</taxon>
        <taxon>Actinomadura</taxon>
    </lineage>
</organism>
<keyword evidence="5 11" id="KW-0028">Amino-acid biosynthesis</keyword>
<feature type="binding site" evidence="11">
    <location>
        <position position="714"/>
    </location>
    <ligand>
        <name>Zn(2+)</name>
        <dbReference type="ChEBI" id="CHEBI:29105"/>
        <note>catalytic</note>
    </ligand>
</feature>
<proteinExistence type="inferred from homology"/>
<dbReference type="NCBIfam" id="NF003556">
    <property type="entry name" value="PRK05222.1"/>
    <property type="match status" value="1"/>
</dbReference>
<evidence type="ECO:0000313" key="14">
    <source>
        <dbReference type="EMBL" id="MFA1541422.1"/>
    </source>
</evidence>
<keyword evidence="9 11" id="KW-0862">Zinc</keyword>
<evidence type="ECO:0000256" key="2">
    <source>
        <dbReference type="ARBA" id="ARBA00004681"/>
    </source>
</evidence>
<keyword evidence="6 11" id="KW-0808">Transferase</keyword>
<evidence type="ECO:0000259" key="13">
    <source>
        <dbReference type="Pfam" id="PF08267"/>
    </source>
</evidence>
<evidence type="ECO:0000313" key="15">
    <source>
        <dbReference type="Proteomes" id="UP001569963"/>
    </source>
</evidence>
<keyword evidence="8 11" id="KW-0677">Repeat</keyword>
<evidence type="ECO:0000256" key="4">
    <source>
        <dbReference type="ARBA" id="ARBA00022603"/>
    </source>
</evidence>
<evidence type="ECO:0000256" key="8">
    <source>
        <dbReference type="ARBA" id="ARBA00022737"/>
    </source>
</evidence>
<dbReference type="InterPro" id="IPR013215">
    <property type="entry name" value="Cbl-indep_Met_Synth_N"/>
</dbReference>
<feature type="binding site" evidence="11">
    <location>
        <begin position="419"/>
        <end position="421"/>
    </location>
    <ligand>
        <name>L-methionine</name>
        <dbReference type="ChEBI" id="CHEBI:57844"/>
    </ligand>
</feature>
<feature type="binding site" evidence="11">
    <location>
        <position position="629"/>
    </location>
    <ligand>
        <name>Zn(2+)</name>
        <dbReference type="ChEBI" id="CHEBI:29105"/>
        <note>catalytic</note>
    </ligand>
</feature>
<dbReference type="Proteomes" id="UP001569963">
    <property type="component" value="Unassembled WGS sequence"/>
</dbReference>
<evidence type="ECO:0000256" key="5">
    <source>
        <dbReference type="ARBA" id="ARBA00022605"/>
    </source>
</evidence>
<dbReference type="CDD" id="cd03311">
    <property type="entry name" value="CIMS_C_terminal_like"/>
    <property type="match status" value="1"/>
</dbReference>
<dbReference type="HAMAP" id="MF_00172">
    <property type="entry name" value="Meth_synth"/>
    <property type="match status" value="1"/>
</dbReference>
<comment type="cofactor">
    <cofactor evidence="11">
        <name>Zn(2+)</name>
        <dbReference type="ChEBI" id="CHEBI:29105"/>
    </cofactor>
    <text evidence="11">Binds 1 zinc ion per subunit.</text>
</comment>
<feature type="binding site" evidence="11">
    <location>
        <position position="549"/>
    </location>
    <ligand>
        <name>5-methyltetrahydropteroyltri-L-glutamate</name>
        <dbReference type="ChEBI" id="CHEBI:58207"/>
    </ligand>
</feature>
<dbReference type="PANTHER" id="PTHR30519">
    <property type="entry name" value="5-METHYLTETRAHYDROPTEROYLTRIGLUTAMATE--HOMOCYSTEINE METHYLTRANSFERASE"/>
    <property type="match status" value="1"/>
</dbReference>
<feature type="domain" description="Cobalamin-independent methionine synthase MetE N-terminal" evidence="13">
    <location>
        <begin position="3"/>
        <end position="308"/>
    </location>
</feature>
<evidence type="ECO:0000256" key="9">
    <source>
        <dbReference type="ARBA" id="ARBA00022833"/>
    </source>
</evidence>
<reference evidence="14 15" key="1">
    <citation type="submission" date="2023-11" db="EMBL/GenBank/DDBJ databases">
        <title>Actinomadura monticuli sp. nov., isolated from volcanic ash.</title>
        <authorList>
            <person name="Lee S.D."/>
            <person name="Yang H."/>
            <person name="Kim I.S."/>
        </authorList>
    </citation>
    <scope>NUCLEOTIDE SEQUENCE [LARGE SCALE GENOMIC DNA]</scope>
    <source>
        <strain evidence="14 15">DLS-62</strain>
    </source>
</reference>
<dbReference type="GO" id="GO:0003871">
    <property type="term" value="F:5-methyltetrahydropteroyltriglutamate-homocysteine S-methyltransferase activity"/>
    <property type="evidence" value="ECO:0007669"/>
    <property type="project" value="UniProtKB-EC"/>
</dbReference>
<dbReference type="RefSeq" id="WP_371951580.1">
    <property type="nucleotide sequence ID" value="NZ_JAXCEI010000009.1"/>
</dbReference>
<feature type="binding site" evidence="11">
    <location>
        <position position="472"/>
    </location>
    <ligand>
        <name>L-homocysteine</name>
        <dbReference type="ChEBI" id="CHEBI:58199"/>
    </ligand>
</feature>
<dbReference type="InterPro" id="IPR006276">
    <property type="entry name" value="Cobalamin-indep_Met_synthase"/>
</dbReference>
<evidence type="ECO:0000256" key="1">
    <source>
        <dbReference type="ARBA" id="ARBA00002777"/>
    </source>
</evidence>
<feature type="binding site" evidence="11">
    <location>
        <position position="653"/>
    </location>
    <ligand>
        <name>Zn(2+)</name>
        <dbReference type="ChEBI" id="CHEBI:29105"/>
        <note>catalytic</note>
    </ligand>
</feature>
<dbReference type="GO" id="GO:0032259">
    <property type="term" value="P:methylation"/>
    <property type="evidence" value="ECO:0007669"/>
    <property type="project" value="UniProtKB-KW"/>
</dbReference>
<feature type="binding site" evidence="11">
    <location>
        <begin position="15"/>
        <end position="18"/>
    </location>
    <ligand>
        <name>5-methyltetrahydropteroyltri-L-glutamate</name>
        <dbReference type="ChEBI" id="CHEBI:58207"/>
    </ligand>
</feature>
<comment type="function">
    <text evidence="1 11">Catalyzes the transfer of a methyl group from 5-methyltetrahydrofolate to homocysteine resulting in methionine formation.</text>
</comment>
<comment type="caution">
    <text evidence="14">The sequence shown here is derived from an EMBL/GenBank/DDBJ whole genome shotgun (WGS) entry which is preliminary data.</text>
</comment>
<name>A0ABV4QFU4_9ACTN</name>
<dbReference type="CDD" id="cd03312">
    <property type="entry name" value="CIMS_N_terminal_like"/>
    <property type="match status" value="1"/>
</dbReference>
<feature type="binding site" evidence="11">
    <location>
        <begin position="419"/>
        <end position="421"/>
    </location>
    <ligand>
        <name>L-homocysteine</name>
        <dbReference type="ChEBI" id="CHEBI:58199"/>
    </ligand>
</feature>
<dbReference type="InterPro" id="IPR038071">
    <property type="entry name" value="UROD/MetE-like_sf"/>
</dbReference>
<dbReference type="EC" id="2.1.1.14" evidence="11"/>
<feature type="binding site" evidence="11">
    <location>
        <position position="587"/>
    </location>
    <ligand>
        <name>L-homocysteine</name>
        <dbReference type="ChEBI" id="CHEBI:58199"/>
    </ligand>
</feature>
<evidence type="ECO:0000259" key="12">
    <source>
        <dbReference type="Pfam" id="PF01717"/>
    </source>
</evidence>
<keyword evidence="7 11" id="KW-0479">Metal-binding</keyword>
<feature type="domain" description="Cobalamin-independent methionine synthase MetE C-terminal/archaeal" evidence="12">
    <location>
        <begin position="414"/>
        <end position="736"/>
    </location>
</feature>
<comment type="catalytic activity">
    <reaction evidence="11">
        <text>5-methyltetrahydropteroyltri-L-glutamate + L-homocysteine = tetrahydropteroyltri-L-glutamate + L-methionine</text>
        <dbReference type="Rhea" id="RHEA:21196"/>
        <dbReference type="ChEBI" id="CHEBI:57844"/>
        <dbReference type="ChEBI" id="CHEBI:58140"/>
        <dbReference type="ChEBI" id="CHEBI:58199"/>
        <dbReference type="ChEBI" id="CHEBI:58207"/>
        <dbReference type="EC" id="2.1.1.14"/>
    </reaction>
</comment>
<feature type="binding site" evidence="11">
    <location>
        <position position="108"/>
    </location>
    <ligand>
        <name>5-methyltetrahydropteroyltri-L-glutamate</name>
        <dbReference type="ChEBI" id="CHEBI:58207"/>
    </ligand>
</feature>